<accession>A0A6J5LG06</accession>
<keyword evidence="1" id="KW-0812">Transmembrane</keyword>
<name>A0A6J5LG06_9CAUD</name>
<keyword evidence="1" id="KW-1133">Transmembrane helix</keyword>
<reference evidence="2" key="1">
    <citation type="submission" date="2020-04" db="EMBL/GenBank/DDBJ databases">
        <authorList>
            <person name="Chiriac C."/>
            <person name="Salcher M."/>
            <person name="Ghai R."/>
            <person name="Kavagutti S V."/>
        </authorList>
    </citation>
    <scope>NUCLEOTIDE SEQUENCE</scope>
</reference>
<sequence>MPLTHSDLVKARNAGKSLEQFVHENYQQNSNEAADRMEKRMRPYMIAFCLVSLIICVYLTV</sequence>
<dbReference type="EMBL" id="LR796256">
    <property type="protein sequence ID" value="CAB4132056.1"/>
    <property type="molecule type" value="Genomic_DNA"/>
</dbReference>
<protein>
    <submittedName>
        <fullName evidence="2">Uncharacterized protein</fullName>
    </submittedName>
</protein>
<feature type="transmembrane region" description="Helical" evidence="1">
    <location>
        <begin position="44"/>
        <end position="60"/>
    </location>
</feature>
<proteinExistence type="predicted"/>
<evidence type="ECO:0000313" key="2">
    <source>
        <dbReference type="EMBL" id="CAB4132056.1"/>
    </source>
</evidence>
<gene>
    <name evidence="2" type="ORF">UFOVP138_29</name>
</gene>
<evidence type="ECO:0000256" key="1">
    <source>
        <dbReference type="SAM" id="Phobius"/>
    </source>
</evidence>
<organism evidence="2">
    <name type="scientific">uncultured Caudovirales phage</name>
    <dbReference type="NCBI Taxonomy" id="2100421"/>
    <lineage>
        <taxon>Viruses</taxon>
        <taxon>Duplodnaviria</taxon>
        <taxon>Heunggongvirae</taxon>
        <taxon>Uroviricota</taxon>
        <taxon>Caudoviricetes</taxon>
        <taxon>Peduoviridae</taxon>
        <taxon>Maltschvirus</taxon>
        <taxon>Maltschvirus maltsch</taxon>
    </lineage>
</organism>
<keyword evidence="1" id="KW-0472">Membrane</keyword>